<dbReference type="PANTHER" id="PTHR45641:SF1">
    <property type="entry name" value="AAA+ ATPASE DOMAIN-CONTAINING PROTEIN"/>
    <property type="match status" value="1"/>
</dbReference>
<dbReference type="OrthoDB" id="1914839at2759"/>
<evidence type="ECO:0008006" key="6">
    <source>
        <dbReference type="Google" id="ProtNLM"/>
    </source>
</evidence>
<feature type="repeat" description="TPR" evidence="3">
    <location>
        <begin position="647"/>
        <end position="680"/>
    </location>
</feature>
<dbReference type="Gene3D" id="1.25.40.10">
    <property type="entry name" value="Tetratricopeptide repeat domain"/>
    <property type="match status" value="2"/>
</dbReference>
<keyword evidence="5" id="KW-1185">Reference proteome</keyword>
<dbReference type="SUPFAM" id="SSF52129">
    <property type="entry name" value="Caspase-like"/>
    <property type="match status" value="1"/>
</dbReference>
<keyword evidence="2 3" id="KW-0802">TPR repeat</keyword>
<dbReference type="Proteomes" id="UP000023152">
    <property type="component" value="Unassembled WGS sequence"/>
</dbReference>
<dbReference type="Pfam" id="PF13424">
    <property type="entry name" value="TPR_12"/>
    <property type="match status" value="2"/>
</dbReference>
<evidence type="ECO:0000256" key="2">
    <source>
        <dbReference type="ARBA" id="ARBA00022803"/>
    </source>
</evidence>
<proteinExistence type="predicted"/>
<dbReference type="InterPro" id="IPR019734">
    <property type="entry name" value="TPR_rpt"/>
</dbReference>
<dbReference type="InterPro" id="IPR029030">
    <property type="entry name" value="Caspase-like_dom_sf"/>
</dbReference>
<dbReference type="PROSITE" id="PS50293">
    <property type="entry name" value="TPR_REGION"/>
    <property type="match status" value="1"/>
</dbReference>
<evidence type="ECO:0000256" key="1">
    <source>
        <dbReference type="ARBA" id="ARBA00022737"/>
    </source>
</evidence>
<dbReference type="AlphaFoldDB" id="X6P1B7"/>
<name>X6P1B7_RETFI</name>
<accession>X6P1B7</accession>
<gene>
    <name evidence="4" type="ORF">RFI_05211</name>
</gene>
<comment type="caution">
    <text evidence="4">The sequence shown here is derived from an EMBL/GenBank/DDBJ whole genome shotgun (WGS) entry which is preliminary data.</text>
</comment>
<dbReference type="InterPro" id="IPR011990">
    <property type="entry name" value="TPR-like_helical_dom_sf"/>
</dbReference>
<evidence type="ECO:0000313" key="5">
    <source>
        <dbReference type="Proteomes" id="UP000023152"/>
    </source>
</evidence>
<dbReference type="SUPFAM" id="SSF48452">
    <property type="entry name" value="TPR-like"/>
    <property type="match status" value="2"/>
</dbReference>
<evidence type="ECO:0000313" key="4">
    <source>
        <dbReference type="EMBL" id="ETO31908.1"/>
    </source>
</evidence>
<protein>
    <recommendedName>
        <fullName evidence="6">Peptidase C14 caspase domain-containing protein</fullName>
    </recommendedName>
</protein>
<dbReference type="EMBL" id="ASPP01004621">
    <property type="protein sequence ID" value="ETO31908.1"/>
    <property type="molecule type" value="Genomic_DNA"/>
</dbReference>
<organism evidence="4 5">
    <name type="scientific">Reticulomyxa filosa</name>
    <dbReference type="NCBI Taxonomy" id="46433"/>
    <lineage>
        <taxon>Eukaryota</taxon>
        <taxon>Sar</taxon>
        <taxon>Rhizaria</taxon>
        <taxon>Retaria</taxon>
        <taxon>Foraminifera</taxon>
        <taxon>Monothalamids</taxon>
        <taxon>Reticulomyxidae</taxon>
        <taxon>Reticulomyxa</taxon>
    </lineage>
</organism>
<reference evidence="4 5" key="1">
    <citation type="journal article" date="2013" name="Curr. Biol.">
        <title>The Genome of the Foraminiferan Reticulomyxa filosa.</title>
        <authorList>
            <person name="Glockner G."/>
            <person name="Hulsmann N."/>
            <person name="Schleicher M."/>
            <person name="Noegel A.A."/>
            <person name="Eichinger L."/>
            <person name="Gallinger C."/>
            <person name="Pawlowski J."/>
            <person name="Sierra R."/>
            <person name="Euteneuer U."/>
            <person name="Pillet L."/>
            <person name="Moustafa A."/>
            <person name="Platzer M."/>
            <person name="Groth M."/>
            <person name="Szafranski K."/>
            <person name="Schliwa M."/>
        </authorList>
    </citation>
    <scope>NUCLEOTIDE SEQUENCE [LARGE SCALE GENOMIC DNA]</scope>
</reference>
<dbReference type="PANTHER" id="PTHR45641">
    <property type="entry name" value="TETRATRICOPEPTIDE REPEAT PROTEIN (AFU_ORTHOLOGUE AFUA_6G03870)"/>
    <property type="match status" value="1"/>
</dbReference>
<dbReference type="Gene3D" id="3.40.50.1460">
    <property type="match status" value="1"/>
</dbReference>
<dbReference type="SMART" id="SM00028">
    <property type="entry name" value="TPR"/>
    <property type="match status" value="3"/>
</dbReference>
<sequence length="742" mass="86060">MSSSEVFVTIGSKQYRLLLTSLTIEHLKQQIMRVVEENKQRDVLQQINISNNSLSVINATSPPIYNQVHLCVILWLVYFALLCIFGKIEPFPKEESQKKALLSYEIKNPLVLLMGSIKYKQVPYLEVAKQDINLLQSLFEKTFGYQIFATYDSQNKDTESLNLDELDQFIFRHASKLCDGSNKRRYDGLIVIWCGHGSIADDHNHSILTTSDEKEKYLKDIQNEFVTKTDYFVEKPKLFMQITYKKEEDGNKIWFSNDIDIFTVFANTSQRSNLSTKNGSHFTESLFQSMETNVSKSLLLIIKEVTKVIDPKSEGEVIQYTPNSMCPDVHLIPTPPHSDDIKNERLEATNNMRHWGRNWRKATVKAAKMVERMLSNNEQGVVIVVADNNVSKGKGTSNAHLTKLNNNFSFDNNKVDKRLFDGYWIYAIKKQLIILNDLNIDGNVYAVDCEIRCKENVDITTQLFVTKNAIVDEQLTRSILPIPWNTKIYHDIPLQLQDLEEKEEECSAKKLFENSIIYLQKYLQISIDMFGMNHYYAAIAYNMIGIVHYYNRQFEKATEFYEKALRIALNVFGANHVFIAQLYHNLALLYKNTSDNKVIGYQESELRIRLTIFGPNHFYLYSEGIDCFQKALDIRLALFSDNHVDISDTYYNLGIIYKDSEQYEKSIECYEKALKIQINIFGNKNRDIGDTCWNLGIVFEEKGENQIACKYYEKAWNIYSILLGEWDEETVQARIKVVVMSE</sequence>
<keyword evidence="1" id="KW-0677">Repeat</keyword>
<dbReference type="PROSITE" id="PS50005">
    <property type="entry name" value="TPR"/>
    <property type="match status" value="2"/>
</dbReference>
<feature type="repeat" description="TPR" evidence="3">
    <location>
        <begin position="538"/>
        <end position="571"/>
    </location>
</feature>
<evidence type="ECO:0000256" key="3">
    <source>
        <dbReference type="PROSITE-ProRule" id="PRU00339"/>
    </source>
</evidence>